<dbReference type="Proteomes" id="UP001062846">
    <property type="component" value="Chromosome 2"/>
</dbReference>
<dbReference type="EMBL" id="CM046389">
    <property type="protein sequence ID" value="KAI8568846.1"/>
    <property type="molecule type" value="Genomic_DNA"/>
</dbReference>
<organism evidence="1 2">
    <name type="scientific">Rhododendron molle</name>
    <name type="common">Chinese azalea</name>
    <name type="synonym">Azalea mollis</name>
    <dbReference type="NCBI Taxonomy" id="49168"/>
    <lineage>
        <taxon>Eukaryota</taxon>
        <taxon>Viridiplantae</taxon>
        <taxon>Streptophyta</taxon>
        <taxon>Embryophyta</taxon>
        <taxon>Tracheophyta</taxon>
        <taxon>Spermatophyta</taxon>
        <taxon>Magnoliopsida</taxon>
        <taxon>eudicotyledons</taxon>
        <taxon>Gunneridae</taxon>
        <taxon>Pentapetalae</taxon>
        <taxon>asterids</taxon>
        <taxon>Ericales</taxon>
        <taxon>Ericaceae</taxon>
        <taxon>Ericoideae</taxon>
        <taxon>Rhodoreae</taxon>
        <taxon>Rhododendron</taxon>
    </lineage>
</organism>
<name>A0ACC0PUL6_RHOML</name>
<gene>
    <name evidence="1" type="ORF">RHMOL_Rhmol02G0232100</name>
</gene>
<protein>
    <submittedName>
        <fullName evidence="1">Uncharacterized protein</fullName>
    </submittedName>
</protein>
<accession>A0ACC0PUL6</accession>
<comment type="caution">
    <text evidence="1">The sequence shown here is derived from an EMBL/GenBank/DDBJ whole genome shotgun (WGS) entry which is preliminary data.</text>
</comment>
<reference evidence="1" key="1">
    <citation type="submission" date="2022-02" db="EMBL/GenBank/DDBJ databases">
        <title>Plant Genome Project.</title>
        <authorList>
            <person name="Zhang R.-G."/>
        </authorList>
    </citation>
    <scope>NUCLEOTIDE SEQUENCE</scope>
    <source>
        <strain evidence="1">AT1</strain>
    </source>
</reference>
<sequence length="195" mass="22185">MTKLGSLRLEPSSSSRSLARLVYTPSHGGGVFWNSYLFQFAHDADMEHVVARGPWSINGALLVVEFWRLEMALDQINLSHFSLWVCQHGLPLECNFAHEAGFSLGAAIGDVMVVDGDNAIPRNIRFFRIKVWIETENQWIRAFDHRQRRSAHVHGVVLGASSSRAHWAHFHNSEDERFFNDPSPDRSPMGYVEQI</sequence>
<proteinExistence type="predicted"/>
<evidence type="ECO:0000313" key="2">
    <source>
        <dbReference type="Proteomes" id="UP001062846"/>
    </source>
</evidence>
<evidence type="ECO:0000313" key="1">
    <source>
        <dbReference type="EMBL" id="KAI8568846.1"/>
    </source>
</evidence>
<keyword evidence="2" id="KW-1185">Reference proteome</keyword>